<organism evidence="1 2">
    <name type="scientific">Blautia parvula</name>
    <dbReference type="NCBI Taxonomy" id="2877527"/>
    <lineage>
        <taxon>Bacteria</taxon>
        <taxon>Bacillati</taxon>
        <taxon>Bacillota</taxon>
        <taxon>Clostridia</taxon>
        <taxon>Lachnospirales</taxon>
        <taxon>Lachnospiraceae</taxon>
        <taxon>Blautia</taxon>
    </lineage>
</organism>
<evidence type="ECO:0000313" key="2">
    <source>
        <dbReference type="Proteomes" id="UP001600941"/>
    </source>
</evidence>
<proteinExistence type="predicted"/>
<dbReference type="Proteomes" id="UP001600941">
    <property type="component" value="Unassembled WGS sequence"/>
</dbReference>
<protein>
    <submittedName>
        <fullName evidence="1">Uncharacterized protein</fullName>
    </submittedName>
</protein>
<sequence>MGKFDGIRFSSYAYSNIFGIRIQVFISKQSVNFEKKKKTGEKQLNIGEKEFIIVHSTKKGGNYHDNFQRYDNRRITPCG</sequence>
<dbReference type="EMBL" id="BAABZQ010000001">
    <property type="protein sequence ID" value="GAA6501852.1"/>
    <property type="molecule type" value="Genomic_DNA"/>
</dbReference>
<accession>A0ABQ0BZ76</accession>
<comment type="caution">
    <text evidence="1">The sequence shown here is derived from an EMBL/GenBank/DDBJ whole genome shotgun (WGS) entry which is preliminary data.</text>
</comment>
<reference evidence="1 2" key="1">
    <citation type="submission" date="2024-04" db="EMBL/GenBank/DDBJ databases">
        <title>Defined microbial consortia suppress multidrug-resistant proinflammatory Enterobacteriaceae via ecological control.</title>
        <authorList>
            <person name="Furuichi M."/>
            <person name="Kawaguchi T."/>
            <person name="Pust M."/>
            <person name="Yasuma K."/>
            <person name="Plichta D."/>
            <person name="Hasegawa N."/>
            <person name="Ohya T."/>
            <person name="Bhattarai S."/>
            <person name="Sasajima S."/>
            <person name="Aoto Y."/>
            <person name="Tuganbaev T."/>
            <person name="Yaginuma M."/>
            <person name="Ueda M."/>
            <person name="Okahashi N."/>
            <person name="Amafuji K."/>
            <person name="Kiridooshi Y."/>
            <person name="Sugita K."/>
            <person name="Strazar M."/>
            <person name="Skelly A."/>
            <person name="Suda W."/>
            <person name="Hattori M."/>
            <person name="Nakamoto N."/>
            <person name="Caballero S."/>
            <person name="Norman J."/>
            <person name="Olle B."/>
            <person name="Tanoue T."/>
            <person name="Arita M."/>
            <person name="Bucci V."/>
            <person name="Atarashi K."/>
            <person name="Xavier R."/>
            <person name="Honda K."/>
        </authorList>
    </citation>
    <scope>NUCLEOTIDE SEQUENCE [LARGE SCALE GENOMIC DNA]</scope>
    <source>
        <strain evidence="2">k34-0107-D12</strain>
    </source>
</reference>
<name>A0ABQ0BZ76_9FIRM</name>
<gene>
    <name evidence="1" type="ORF">K340107D12_46680</name>
</gene>
<keyword evidence="2" id="KW-1185">Reference proteome</keyword>
<evidence type="ECO:0000313" key="1">
    <source>
        <dbReference type="EMBL" id="GAA6501852.1"/>
    </source>
</evidence>